<organism evidence="1 2">
    <name type="scientific">Porites evermanni</name>
    <dbReference type="NCBI Taxonomy" id="104178"/>
    <lineage>
        <taxon>Eukaryota</taxon>
        <taxon>Metazoa</taxon>
        <taxon>Cnidaria</taxon>
        <taxon>Anthozoa</taxon>
        <taxon>Hexacorallia</taxon>
        <taxon>Scleractinia</taxon>
        <taxon>Fungiina</taxon>
        <taxon>Poritidae</taxon>
        <taxon>Porites</taxon>
    </lineage>
</organism>
<evidence type="ECO:0000313" key="1">
    <source>
        <dbReference type="EMBL" id="CAH3184224.1"/>
    </source>
</evidence>
<evidence type="ECO:0000313" key="2">
    <source>
        <dbReference type="Proteomes" id="UP001159427"/>
    </source>
</evidence>
<reference evidence="1 2" key="1">
    <citation type="submission" date="2022-05" db="EMBL/GenBank/DDBJ databases">
        <authorList>
            <consortium name="Genoscope - CEA"/>
            <person name="William W."/>
        </authorList>
    </citation>
    <scope>NUCLEOTIDE SEQUENCE [LARGE SCALE GENOMIC DNA]</scope>
</reference>
<gene>
    <name evidence="1" type="ORF">PEVE_00015324</name>
</gene>
<dbReference type="EMBL" id="CALNXI010002180">
    <property type="protein sequence ID" value="CAH3184224.1"/>
    <property type="molecule type" value="Genomic_DNA"/>
</dbReference>
<keyword evidence="2" id="KW-1185">Reference proteome</keyword>
<comment type="caution">
    <text evidence="1">The sequence shown here is derived from an EMBL/GenBank/DDBJ whole genome shotgun (WGS) entry which is preliminary data.</text>
</comment>
<protein>
    <recommendedName>
        <fullName evidence="3">LAGLIDADG endonuclease</fullName>
    </recommendedName>
</protein>
<accession>A0ABN8RYH8</accession>
<dbReference type="Proteomes" id="UP001159427">
    <property type="component" value="Unassembled WGS sequence"/>
</dbReference>
<evidence type="ECO:0008006" key="3">
    <source>
        <dbReference type="Google" id="ProtNLM"/>
    </source>
</evidence>
<name>A0ABN8RYH8_9CNID</name>
<sequence length="140" mass="16047">MASGLGWDPLKTRREKHIVKLVKNCLDGQAPSYFSDYIRRRTYDIHDYDTRSKDRLSIDKVNLEPLYILIAVCIETNGLTRFLRAPIPEDTFRDFIKNYLVVNSVKGLLQINKDYTIKKISINIDTPAIVCLQQGSKGAV</sequence>
<proteinExistence type="predicted"/>